<dbReference type="PANTHER" id="PTHR43861">
    <property type="entry name" value="TRANS-ACONITATE 2-METHYLTRANSFERASE-RELATED"/>
    <property type="match status" value="1"/>
</dbReference>
<evidence type="ECO:0000256" key="1">
    <source>
        <dbReference type="ARBA" id="ARBA00022603"/>
    </source>
</evidence>
<gene>
    <name evidence="4" type="ORF">GS18_0211720</name>
</gene>
<dbReference type="GO" id="GO:0032259">
    <property type="term" value="P:methylation"/>
    <property type="evidence" value="ECO:0007669"/>
    <property type="project" value="UniProtKB-KW"/>
</dbReference>
<dbReference type="AlphaFoldDB" id="A0A084GWR9"/>
<dbReference type="EMBL" id="JNVC02000005">
    <property type="protein sequence ID" value="KEZ51781.1"/>
    <property type="molecule type" value="Genomic_DNA"/>
</dbReference>
<dbReference type="STRING" id="246786.GS18_0211720"/>
<sequence length="251" mass="28708">MIYKGFAEIYDELMKDVPYGQWTDFLHERMKRFGNGGSRILDLGCGTGEISIRLKQKGYAVTGMDISEEMLSVAYQKTAELGLSIQYLQHDMREKSDLNQSFDGVFICCDSLNYLQSKEDVQSTFKASFDQLAEGGLLIFDVHSLYKIHEIFNGATFAGNDEDVSFIWNSFLGDEPGSIEHDLSFFVKRDSFYERFDEFHMQRTYSIDCYKDMIAAAGLELLEISADFSEDQPDEESERIFFTARKNGLLG</sequence>
<dbReference type="InterPro" id="IPR029063">
    <property type="entry name" value="SAM-dependent_MTases_sf"/>
</dbReference>
<keyword evidence="5" id="KW-1185">Reference proteome</keyword>
<dbReference type="InterPro" id="IPR041698">
    <property type="entry name" value="Methyltransf_25"/>
</dbReference>
<dbReference type="OrthoDB" id="9811589at2"/>
<reference evidence="4 5" key="1">
    <citation type="journal article" date="2005" name="Int. J. Syst. Evol. Microbiol.">
        <title>Bacillus cibi sp. nov., isolated from jeotgal, a traditional Korean fermented seafood.</title>
        <authorList>
            <person name="Yoon J.H."/>
            <person name="Lee C.H."/>
            <person name="Oh T.K."/>
        </authorList>
    </citation>
    <scope>NUCLEOTIDE SEQUENCE [LARGE SCALE GENOMIC DNA]</scope>
    <source>
        <strain evidence="4 5">DSM 16189</strain>
    </source>
</reference>
<organism evidence="4 5">
    <name type="scientific">Metabacillus indicus</name>
    <name type="common">Bacillus indicus</name>
    <dbReference type="NCBI Taxonomy" id="246786"/>
    <lineage>
        <taxon>Bacteria</taxon>
        <taxon>Bacillati</taxon>
        <taxon>Bacillota</taxon>
        <taxon>Bacilli</taxon>
        <taxon>Bacillales</taxon>
        <taxon>Bacillaceae</taxon>
        <taxon>Metabacillus</taxon>
    </lineage>
</organism>
<protein>
    <submittedName>
        <fullName evidence="4">Methyltransferase</fullName>
    </submittedName>
</protein>
<keyword evidence="1 4" id="KW-0489">Methyltransferase</keyword>
<dbReference type="Pfam" id="PF13649">
    <property type="entry name" value="Methyltransf_25"/>
    <property type="match status" value="1"/>
</dbReference>
<dbReference type="Gene3D" id="2.20.25.110">
    <property type="entry name" value="S-adenosyl-L-methionine-dependent methyltransferases"/>
    <property type="match status" value="1"/>
</dbReference>
<proteinExistence type="predicted"/>
<evidence type="ECO:0000259" key="3">
    <source>
        <dbReference type="Pfam" id="PF13649"/>
    </source>
</evidence>
<evidence type="ECO:0000313" key="5">
    <source>
        <dbReference type="Proteomes" id="UP000028549"/>
    </source>
</evidence>
<name>A0A084GWR9_METID</name>
<dbReference type="RefSeq" id="WP_029279524.1">
    <property type="nucleotide sequence ID" value="NZ_JNVC02000005.1"/>
</dbReference>
<dbReference type="SUPFAM" id="SSF53335">
    <property type="entry name" value="S-adenosyl-L-methionine-dependent methyltransferases"/>
    <property type="match status" value="1"/>
</dbReference>
<keyword evidence="2" id="KW-0808">Transferase</keyword>
<comment type="caution">
    <text evidence="4">The sequence shown here is derived from an EMBL/GenBank/DDBJ whole genome shotgun (WGS) entry which is preliminary data.</text>
</comment>
<dbReference type="CDD" id="cd02440">
    <property type="entry name" value="AdoMet_MTases"/>
    <property type="match status" value="1"/>
</dbReference>
<dbReference type="Gene3D" id="3.40.50.150">
    <property type="entry name" value="Vaccinia Virus protein VP39"/>
    <property type="match status" value="1"/>
</dbReference>
<dbReference type="PANTHER" id="PTHR43861:SF1">
    <property type="entry name" value="TRANS-ACONITATE 2-METHYLTRANSFERASE"/>
    <property type="match status" value="1"/>
</dbReference>
<accession>A0A084GWR9</accession>
<dbReference type="Proteomes" id="UP000028549">
    <property type="component" value="Unassembled WGS sequence"/>
</dbReference>
<evidence type="ECO:0000256" key="2">
    <source>
        <dbReference type="ARBA" id="ARBA00022679"/>
    </source>
</evidence>
<dbReference type="GO" id="GO:0008168">
    <property type="term" value="F:methyltransferase activity"/>
    <property type="evidence" value="ECO:0007669"/>
    <property type="project" value="UniProtKB-KW"/>
</dbReference>
<feature type="domain" description="Methyltransferase" evidence="3">
    <location>
        <begin position="40"/>
        <end position="136"/>
    </location>
</feature>
<evidence type="ECO:0000313" key="4">
    <source>
        <dbReference type="EMBL" id="KEZ51781.1"/>
    </source>
</evidence>